<dbReference type="SUPFAM" id="SSF53474">
    <property type="entry name" value="alpha/beta-Hydrolases"/>
    <property type="match status" value="1"/>
</dbReference>
<feature type="domain" description="AB hydrolase-1" evidence="1">
    <location>
        <begin position="84"/>
        <end position="177"/>
    </location>
</feature>
<sequence length="287" mass="32238">MTKKNKQIENNVPKSILYFAKILNFFSSNLAERFARKLFITPIKHKIPKREFHMESESVQTKLFVPSIDKEIVVYAYGNSNKKILLVHGWSGRGTQLVKIADAFLENGYSTISFDAPAHGKSGTKTTLMLEFIESILEVEKDHGPFEFAVGHSLGGMSILNAIKKGLQVKKAVIIGSGNSVINIVNTFVEKIGLPNKIAVMMKNNFEKKYQFEMESFSAYVAAKDVKIPVLVIHDNDDEDIPVSEAHHIVENLSDKEILITNKLGHRKILGDATVIHKIVEFLMIKK</sequence>
<dbReference type="InterPro" id="IPR000073">
    <property type="entry name" value="AB_hydrolase_1"/>
</dbReference>
<name>A0A1H6QKI9_9FLAO</name>
<accession>A0A1H6QKI9</accession>
<dbReference type="InterPro" id="IPR029058">
    <property type="entry name" value="AB_hydrolase_fold"/>
</dbReference>
<dbReference type="Gene3D" id="3.40.50.1820">
    <property type="entry name" value="alpha/beta hydrolase"/>
    <property type="match status" value="1"/>
</dbReference>
<dbReference type="Pfam" id="PF00561">
    <property type="entry name" value="Abhydrolase_1"/>
    <property type="match status" value="1"/>
</dbReference>
<dbReference type="STRING" id="402734.SAMN05660918_0599"/>
<evidence type="ECO:0000313" key="3">
    <source>
        <dbReference type="Proteomes" id="UP000199702"/>
    </source>
</evidence>
<dbReference type="Proteomes" id="UP000199702">
    <property type="component" value="Unassembled WGS sequence"/>
</dbReference>
<dbReference type="RefSeq" id="WP_091307657.1">
    <property type="nucleotide sequence ID" value="NZ_CBCSJU010000001.1"/>
</dbReference>
<dbReference type="PANTHER" id="PTHR43433">
    <property type="entry name" value="HYDROLASE, ALPHA/BETA FOLD FAMILY PROTEIN"/>
    <property type="match status" value="1"/>
</dbReference>
<dbReference type="EMBL" id="FNYA01000001">
    <property type="protein sequence ID" value="SEI44258.1"/>
    <property type="molecule type" value="Genomic_DNA"/>
</dbReference>
<protein>
    <submittedName>
        <fullName evidence="2">Pimeloyl-ACP methyl ester carboxylesterase</fullName>
    </submittedName>
</protein>
<dbReference type="PANTHER" id="PTHR43433:SF5">
    <property type="entry name" value="AB HYDROLASE-1 DOMAIN-CONTAINING PROTEIN"/>
    <property type="match status" value="1"/>
</dbReference>
<proteinExistence type="predicted"/>
<keyword evidence="3" id="KW-1185">Reference proteome</keyword>
<dbReference type="OrthoDB" id="9785847at2"/>
<dbReference type="AlphaFoldDB" id="A0A1H6QKI9"/>
<evidence type="ECO:0000259" key="1">
    <source>
        <dbReference type="Pfam" id="PF00561"/>
    </source>
</evidence>
<reference evidence="3" key="1">
    <citation type="submission" date="2016-10" db="EMBL/GenBank/DDBJ databases">
        <authorList>
            <person name="Varghese N."/>
            <person name="Submissions S."/>
        </authorList>
    </citation>
    <scope>NUCLEOTIDE SEQUENCE [LARGE SCALE GENOMIC DNA]</scope>
    <source>
        <strain evidence="3">DSM 17934</strain>
    </source>
</reference>
<organism evidence="2 3">
    <name type="scientific">Flavobacterium terrigena</name>
    <dbReference type="NCBI Taxonomy" id="402734"/>
    <lineage>
        <taxon>Bacteria</taxon>
        <taxon>Pseudomonadati</taxon>
        <taxon>Bacteroidota</taxon>
        <taxon>Flavobacteriia</taxon>
        <taxon>Flavobacteriales</taxon>
        <taxon>Flavobacteriaceae</taxon>
        <taxon>Flavobacterium</taxon>
    </lineage>
</organism>
<evidence type="ECO:0000313" key="2">
    <source>
        <dbReference type="EMBL" id="SEI44258.1"/>
    </source>
</evidence>
<dbReference type="InterPro" id="IPR050471">
    <property type="entry name" value="AB_hydrolase"/>
</dbReference>
<gene>
    <name evidence="2" type="ORF">SAMN05660918_0599</name>
</gene>